<feature type="compositionally biased region" description="Basic and acidic residues" evidence="1">
    <location>
        <begin position="225"/>
        <end position="240"/>
    </location>
</feature>
<dbReference type="InterPro" id="IPR039859">
    <property type="entry name" value="PFA4/ZDH16/20/ERF2-like"/>
</dbReference>
<comment type="caution">
    <text evidence="3">The sequence shown here is derived from an EMBL/GenBank/DDBJ whole genome shotgun (WGS) entry which is preliminary data.</text>
</comment>
<proteinExistence type="predicted"/>
<keyword evidence="4" id="KW-1185">Reference proteome</keyword>
<evidence type="ECO:0000313" key="4">
    <source>
        <dbReference type="Proteomes" id="UP000298061"/>
    </source>
</evidence>
<protein>
    <recommendedName>
        <fullName evidence="5">Protein S-acyltransferase</fullName>
    </recommendedName>
</protein>
<dbReference type="GO" id="GO:0016409">
    <property type="term" value="F:palmitoyltransferase activity"/>
    <property type="evidence" value="ECO:0007669"/>
    <property type="project" value="InterPro"/>
</dbReference>
<feature type="region of interest" description="Disordered" evidence="1">
    <location>
        <begin position="123"/>
        <end position="181"/>
    </location>
</feature>
<dbReference type="EMBL" id="SFCI01000035">
    <property type="protein sequence ID" value="TFY83342.1"/>
    <property type="molecule type" value="Genomic_DNA"/>
</dbReference>
<evidence type="ECO:0000313" key="3">
    <source>
        <dbReference type="EMBL" id="TFY83342.1"/>
    </source>
</evidence>
<evidence type="ECO:0000256" key="1">
    <source>
        <dbReference type="SAM" id="MobiDB-lite"/>
    </source>
</evidence>
<feature type="transmembrane region" description="Helical" evidence="2">
    <location>
        <begin position="21"/>
        <end position="49"/>
    </location>
</feature>
<dbReference type="AlphaFoldDB" id="A0A4Z0A8E8"/>
<accession>A0A4Z0A8E8</accession>
<sequence>MVTKRVLHAMRSPYYDAPGGAELVFIVLNYVTCIPVLLMVGGFSLYHFYCLLGNSTTIEGWEKQKVATLVRRGKIRQVKFPYNIGRRRNVESMLGKNPLLWCWPTIPPGTGLKYQLAEGEDARRRSASQRRQAGIAAAPPWHPDHEAEETAFDHDSLASSDEEGDIRDGASGPRIRRGSEGYEVQAVDREEILRRYIESRGEEAGRYNRYVPEPPSESETDEEEPLAKRVDKWRAGEAVA</sequence>
<feature type="compositionally biased region" description="Low complexity" evidence="1">
    <location>
        <begin position="129"/>
        <end position="138"/>
    </location>
</feature>
<keyword evidence="2" id="KW-1133">Transmembrane helix</keyword>
<evidence type="ECO:0000256" key="2">
    <source>
        <dbReference type="SAM" id="Phobius"/>
    </source>
</evidence>
<gene>
    <name evidence="3" type="ORF">EWM64_g663</name>
</gene>
<reference evidence="3 4" key="1">
    <citation type="submission" date="2019-02" db="EMBL/GenBank/DDBJ databases">
        <title>Genome sequencing of the rare red list fungi Hericium alpestre (H. flagellum).</title>
        <authorList>
            <person name="Buettner E."/>
            <person name="Kellner H."/>
        </authorList>
    </citation>
    <scope>NUCLEOTIDE SEQUENCE [LARGE SCALE GENOMIC DNA]</scope>
    <source>
        <strain evidence="3 4">DSM 108284</strain>
    </source>
</reference>
<organism evidence="3 4">
    <name type="scientific">Hericium alpestre</name>
    <dbReference type="NCBI Taxonomy" id="135208"/>
    <lineage>
        <taxon>Eukaryota</taxon>
        <taxon>Fungi</taxon>
        <taxon>Dikarya</taxon>
        <taxon>Basidiomycota</taxon>
        <taxon>Agaricomycotina</taxon>
        <taxon>Agaricomycetes</taxon>
        <taxon>Russulales</taxon>
        <taxon>Hericiaceae</taxon>
        <taxon>Hericium</taxon>
    </lineage>
</organism>
<keyword evidence="2" id="KW-0812">Transmembrane</keyword>
<feature type="region of interest" description="Disordered" evidence="1">
    <location>
        <begin position="203"/>
        <end position="240"/>
    </location>
</feature>
<dbReference type="PANTHER" id="PTHR12246">
    <property type="entry name" value="PALMITOYLTRANSFERASE ZDHHC16"/>
    <property type="match status" value="1"/>
</dbReference>
<dbReference type="Proteomes" id="UP000298061">
    <property type="component" value="Unassembled WGS sequence"/>
</dbReference>
<keyword evidence="2" id="KW-0472">Membrane</keyword>
<evidence type="ECO:0008006" key="5">
    <source>
        <dbReference type="Google" id="ProtNLM"/>
    </source>
</evidence>
<dbReference type="STRING" id="135208.A0A4Z0A8E8"/>
<dbReference type="OrthoDB" id="331948at2759"/>
<name>A0A4Z0A8E8_9AGAM</name>